<gene>
    <name evidence="2" type="ORF">B0H17DRAFT_1045463</name>
</gene>
<proteinExistence type="predicted"/>
<keyword evidence="1" id="KW-0472">Membrane</keyword>
<feature type="transmembrane region" description="Helical" evidence="1">
    <location>
        <begin position="27"/>
        <end position="49"/>
    </location>
</feature>
<organism evidence="2 3">
    <name type="scientific">Mycena rosella</name>
    <name type="common">Pink bonnet</name>
    <name type="synonym">Agaricus rosellus</name>
    <dbReference type="NCBI Taxonomy" id="1033263"/>
    <lineage>
        <taxon>Eukaryota</taxon>
        <taxon>Fungi</taxon>
        <taxon>Dikarya</taxon>
        <taxon>Basidiomycota</taxon>
        <taxon>Agaricomycotina</taxon>
        <taxon>Agaricomycetes</taxon>
        <taxon>Agaricomycetidae</taxon>
        <taxon>Agaricales</taxon>
        <taxon>Marasmiineae</taxon>
        <taxon>Mycenaceae</taxon>
        <taxon>Mycena</taxon>
    </lineage>
</organism>
<evidence type="ECO:0000313" key="3">
    <source>
        <dbReference type="Proteomes" id="UP001221757"/>
    </source>
</evidence>
<comment type="caution">
    <text evidence="2">The sequence shown here is derived from an EMBL/GenBank/DDBJ whole genome shotgun (WGS) entry which is preliminary data.</text>
</comment>
<accession>A0AAD7GQZ6</accession>
<sequence length="305" mass="33428">MTTGSQSGCLAFAADIHGHTLALPFPFSFFLMFSLSASSCFLSLLWFVAASPAQRPFQTDHGSEHEDGTLAGWIDPRIGGGRLLDYTTKTRGEPLNVIIAGTSDPFVLTDEGFAVYVQSIGYAKECMGLHRGHIHLANLGDGDRRKPEAFLFRQHYRMPGWGTCWESLAGGHHFRAWHQNGTKGDSGAWFLGVSKEEDSSRQHTISANGYNLGRDWLVEQALAGSELWVPQGVLSAETAAHLHPGNPQPEGWPWPGTGGERLQWRAEVVWRAGLLEPGRQGVNHNIAQDGRVAILTVFRVSSDLD</sequence>
<keyword evidence="1" id="KW-1133">Transmembrane helix</keyword>
<dbReference type="Proteomes" id="UP001221757">
    <property type="component" value="Unassembled WGS sequence"/>
</dbReference>
<dbReference type="EMBL" id="JARKIE010000017">
    <property type="protein sequence ID" value="KAJ7701451.1"/>
    <property type="molecule type" value="Genomic_DNA"/>
</dbReference>
<keyword evidence="3" id="KW-1185">Reference proteome</keyword>
<protein>
    <submittedName>
        <fullName evidence="2">Uncharacterized protein</fullName>
    </submittedName>
</protein>
<evidence type="ECO:0000313" key="2">
    <source>
        <dbReference type="EMBL" id="KAJ7701451.1"/>
    </source>
</evidence>
<dbReference type="AlphaFoldDB" id="A0AAD7GQZ6"/>
<name>A0AAD7GQZ6_MYCRO</name>
<keyword evidence="1" id="KW-0812">Transmembrane</keyword>
<reference evidence="2" key="1">
    <citation type="submission" date="2023-03" db="EMBL/GenBank/DDBJ databases">
        <title>Massive genome expansion in bonnet fungi (Mycena s.s.) driven by repeated elements and novel gene families across ecological guilds.</title>
        <authorList>
            <consortium name="Lawrence Berkeley National Laboratory"/>
            <person name="Harder C.B."/>
            <person name="Miyauchi S."/>
            <person name="Viragh M."/>
            <person name="Kuo A."/>
            <person name="Thoen E."/>
            <person name="Andreopoulos B."/>
            <person name="Lu D."/>
            <person name="Skrede I."/>
            <person name="Drula E."/>
            <person name="Henrissat B."/>
            <person name="Morin E."/>
            <person name="Kohler A."/>
            <person name="Barry K."/>
            <person name="LaButti K."/>
            <person name="Morin E."/>
            <person name="Salamov A."/>
            <person name="Lipzen A."/>
            <person name="Mereny Z."/>
            <person name="Hegedus B."/>
            <person name="Baldrian P."/>
            <person name="Stursova M."/>
            <person name="Weitz H."/>
            <person name="Taylor A."/>
            <person name="Grigoriev I.V."/>
            <person name="Nagy L.G."/>
            <person name="Martin F."/>
            <person name="Kauserud H."/>
        </authorList>
    </citation>
    <scope>NUCLEOTIDE SEQUENCE</scope>
    <source>
        <strain evidence="2">CBHHK067</strain>
    </source>
</reference>
<evidence type="ECO:0000256" key="1">
    <source>
        <dbReference type="SAM" id="Phobius"/>
    </source>
</evidence>